<reference evidence="2" key="1">
    <citation type="submission" date="2018-01" db="EMBL/GenBank/DDBJ databases">
        <title>Rubneribacter badeniensis gen. nov., sp. nov., and Colonibacter rubneri, gen. nov., sp. nov., WGS of new members of the Eggerthellaceae.</title>
        <authorList>
            <person name="Danylec N."/>
            <person name="Stoll D.A."/>
            <person name="Doetsch A."/>
            <person name="Kulling S.E."/>
            <person name="Huch M."/>
        </authorList>
    </citation>
    <scope>NUCLEOTIDE SEQUENCE [LARGE SCALE GENOMIC DNA]</scope>
    <source>
        <strain evidence="2">ResAG-96</strain>
    </source>
</reference>
<name>A0A2K2UDG3_9ACTN</name>
<dbReference type="Proteomes" id="UP000236197">
    <property type="component" value="Unassembled WGS sequence"/>
</dbReference>
<evidence type="ECO:0000313" key="1">
    <source>
        <dbReference type="EMBL" id="PNV68366.1"/>
    </source>
</evidence>
<keyword evidence="2" id="KW-1185">Reference proteome</keyword>
<sequence>MRSVSLMAVPFRVRLDFTVRLRVLFHDLPASIAAGAHRVHPAAVCASVAYDAITAPPSHPSEKE</sequence>
<accession>A0A2K2UDG3</accession>
<organism evidence="1 2">
    <name type="scientific">Enteroscipio rubneri</name>
    <dbReference type="NCBI Taxonomy" id="2070686"/>
    <lineage>
        <taxon>Bacteria</taxon>
        <taxon>Bacillati</taxon>
        <taxon>Actinomycetota</taxon>
        <taxon>Coriobacteriia</taxon>
        <taxon>Eggerthellales</taxon>
        <taxon>Eggerthellaceae</taxon>
        <taxon>Enteroscipio</taxon>
    </lineage>
</organism>
<evidence type="ECO:0000313" key="2">
    <source>
        <dbReference type="Proteomes" id="UP000236197"/>
    </source>
</evidence>
<dbReference type="EMBL" id="PPEK01000002">
    <property type="protein sequence ID" value="PNV68366.1"/>
    <property type="molecule type" value="Genomic_DNA"/>
</dbReference>
<comment type="caution">
    <text evidence="1">The sequence shown here is derived from an EMBL/GenBank/DDBJ whole genome shotgun (WGS) entry which is preliminary data.</text>
</comment>
<protein>
    <submittedName>
        <fullName evidence="1">Uncharacterized protein</fullName>
    </submittedName>
</protein>
<proteinExistence type="predicted"/>
<gene>
    <name evidence="1" type="ORF">C2L71_03705</name>
</gene>
<dbReference type="AlphaFoldDB" id="A0A2K2UDG3"/>